<dbReference type="Gene3D" id="1.20.1280.50">
    <property type="match status" value="1"/>
</dbReference>
<dbReference type="InterPro" id="IPR036047">
    <property type="entry name" value="F-box-like_dom_sf"/>
</dbReference>
<sequence length="569" mass="64555">MTQPAVEDRHGFIFHDACWNLLEKASHPVPVSLERLFEVCKSLPFTPDHIALSWGHDFGGAAIADNVNHFPWEDRYDTREFYKPDPVFSKNPYEASGVDRILAEDPEQPPTLTGTTASPQEPIRDCFASLPQELCTAIAICLPTADVLRARLASRAFWPVFYSQQFWASRFKTSNERSWFFEARECSLRDWRWSYRRTTDARISPGLQNRRRIWELLQGVLDTLALSWNELPFDLPAMWLPDSVLRETNQRTEAIGDFWSDEHPRNFDPHEGCLSCRTQKIAVPDTLRCLSVYTQILGDGSYIVGMSLTTSTGSTIRLGYSSPSEYSVELSEIWGFRIALGSRGVKALQCITGPTSSQSSWLGSPDDTPRTERLVVRNRVAALETAFDASAPMTSPGCKMVGIAIHTRSPPSEDILQGGSRLRDLALWYPAIPPRNLCLNEESFLPLDFHLTGYKPLFWCHFGGPGGAYLRHLIGITVTSCLGILRIHFAFDNEKVPSGHWFFGRLKEEEENERVVEFSIDGPGGERIETIEMRQYYAEPHEALPWLVKEGTMVRCEVKLQFFLLTRSH</sequence>
<dbReference type="Proteomes" id="UP001303647">
    <property type="component" value="Unassembled WGS sequence"/>
</dbReference>
<comment type="caution">
    <text evidence="2">The sequence shown here is derived from an EMBL/GenBank/DDBJ whole genome shotgun (WGS) entry which is preliminary data.</text>
</comment>
<evidence type="ECO:0000259" key="1">
    <source>
        <dbReference type="Pfam" id="PF24539"/>
    </source>
</evidence>
<dbReference type="Pfam" id="PF24539">
    <property type="entry name" value="DUF7600"/>
    <property type="match status" value="1"/>
</dbReference>
<dbReference type="EMBL" id="MU857670">
    <property type="protein sequence ID" value="KAK4246638.1"/>
    <property type="molecule type" value="Genomic_DNA"/>
</dbReference>
<feature type="domain" description="DUF7600" evidence="1">
    <location>
        <begin position="264"/>
        <end position="409"/>
    </location>
</feature>
<reference evidence="2" key="2">
    <citation type="submission" date="2023-05" db="EMBL/GenBank/DDBJ databases">
        <authorList>
            <consortium name="Lawrence Berkeley National Laboratory"/>
            <person name="Steindorff A."/>
            <person name="Hensen N."/>
            <person name="Bonometti L."/>
            <person name="Westerberg I."/>
            <person name="Brannstrom I.O."/>
            <person name="Guillou S."/>
            <person name="Cros-Aarteil S."/>
            <person name="Calhoun S."/>
            <person name="Haridas S."/>
            <person name="Kuo A."/>
            <person name="Mondo S."/>
            <person name="Pangilinan J."/>
            <person name="Riley R."/>
            <person name="Labutti K."/>
            <person name="Andreopoulos B."/>
            <person name="Lipzen A."/>
            <person name="Chen C."/>
            <person name="Yanf M."/>
            <person name="Daum C."/>
            <person name="Ng V."/>
            <person name="Clum A."/>
            <person name="Ohm R."/>
            <person name="Martin F."/>
            <person name="Silar P."/>
            <person name="Natvig D."/>
            <person name="Lalanne C."/>
            <person name="Gautier V."/>
            <person name="Ament-Velasquez S.L."/>
            <person name="Kruys A."/>
            <person name="Hutchinson M.I."/>
            <person name="Powell A.J."/>
            <person name="Barry K."/>
            <person name="Miller A.N."/>
            <person name="Grigoriev I.V."/>
            <person name="Debuchy R."/>
            <person name="Gladieux P."/>
            <person name="Thoren M.H."/>
            <person name="Johannesson H."/>
        </authorList>
    </citation>
    <scope>NUCLEOTIDE SEQUENCE</scope>
    <source>
        <strain evidence="2">CBS 359.72</strain>
    </source>
</reference>
<accession>A0AAN7CTM0</accession>
<evidence type="ECO:0000313" key="3">
    <source>
        <dbReference type="Proteomes" id="UP001303647"/>
    </source>
</evidence>
<proteinExistence type="predicted"/>
<gene>
    <name evidence="2" type="ORF">C7999DRAFT_15283</name>
</gene>
<protein>
    <recommendedName>
        <fullName evidence="1">DUF7600 domain-containing protein</fullName>
    </recommendedName>
</protein>
<reference evidence="2" key="1">
    <citation type="journal article" date="2023" name="Mol. Phylogenet. Evol.">
        <title>Genome-scale phylogeny and comparative genomics of the fungal order Sordariales.</title>
        <authorList>
            <person name="Hensen N."/>
            <person name="Bonometti L."/>
            <person name="Westerberg I."/>
            <person name="Brannstrom I.O."/>
            <person name="Guillou S."/>
            <person name="Cros-Aarteil S."/>
            <person name="Calhoun S."/>
            <person name="Haridas S."/>
            <person name="Kuo A."/>
            <person name="Mondo S."/>
            <person name="Pangilinan J."/>
            <person name="Riley R."/>
            <person name="LaButti K."/>
            <person name="Andreopoulos B."/>
            <person name="Lipzen A."/>
            <person name="Chen C."/>
            <person name="Yan M."/>
            <person name="Daum C."/>
            <person name="Ng V."/>
            <person name="Clum A."/>
            <person name="Steindorff A."/>
            <person name="Ohm R.A."/>
            <person name="Martin F."/>
            <person name="Silar P."/>
            <person name="Natvig D.O."/>
            <person name="Lalanne C."/>
            <person name="Gautier V."/>
            <person name="Ament-Velasquez S.L."/>
            <person name="Kruys A."/>
            <person name="Hutchinson M.I."/>
            <person name="Powell A.J."/>
            <person name="Barry K."/>
            <person name="Miller A.N."/>
            <person name="Grigoriev I.V."/>
            <person name="Debuchy R."/>
            <person name="Gladieux P."/>
            <person name="Hiltunen Thoren M."/>
            <person name="Johannesson H."/>
        </authorList>
    </citation>
    <scope>NUCLEOTIDE SEQUENCE</scope>
    <source>
        <strain evidence="2">CBS 359.72</strain>
    </source>
</reference>
<organism evidence="2 3">
    <name type="scientific">Corynascus novoguineensis</name>
    <dbReference type="NCBI Taxonomy" id="1126955"/>
    <lineage>
        <taxon>Eukaryota</taxon>
        <taxon>Fungi</taxon>
        <taxon>Dikarya</taxon>
        <taxon>Ascomycota</taxon>
        <taxon>Pezizomycotina</taxon>
        <taxon>Sordariomycetes</taxon>
        <taxon>Sordariomycetidae</taxon>
        <taxon>Sordariales</taxon>
        <taxon>Chaetomiaceae</taxon>
        <taxon>Corynascus</taxon>
    </lineage>
</organism>
<dbReference type="SUPFAM" id="SSF81383">
    <property type="entry name" value="F-box domain"/>
    <property type="match status" value="1"/>
</dbReference>
<dbReference type="InterPro" id="IPR056021">
    <property type="entry name" value="DUF7600"/>
</dbReference>
<name>A0AAN7CTM0_9PEZI</name>
<dbReference type="AlphaFoldDB" id="A0AAN7CTM0"/>
<keyword evidence="3" id="KW-1185">Reference proteome</keyword>
<evidence type="ECO:0000313" key="2">
    <source>
        <dbReference type="EMBL" id="KAK4246638.1"/>
    </source>
</evidence>